<accession>A0A517MIG5</accession>
<dbReference type="Proteomes" id="UP000320672">
    <property type="component" value="Chromosome"/>
</dbReference>
<reference evidence="2 3" key="1">
    <citation type="submission" date="2019-02" db="EMBL/GenBank/DDBJ databases">
        <title>Deep-cultivation of Planctomycetes and their phenomic and genomic characterization uncovers novel biology.</title>
        <authorList>
            <person name="Wiegand S."/>
            <person name="Jogler M."/>
            <person name="Boedeker C."/>
            <person name="Pinto D."/>
            <person name="Vollmers J."/>
            <person name="Rivas-Marin E."/>
            <person name="Kohn T."/>
            <person name="Peeters S.H."/>
            <person name="Heuer A."/>
            <person name="Rast P."/>
            <person name="Oberbeckmann S."/>
            <person name="Bunk B."/>
            <person name="Jeske O."/>
            <person name="Meyerdierks A."/>
            <person name="Storesund J.E."/>
            <person name="Kallscheuer N."/>
            <person name="Luecker S."/>
            <person name="Lage O.M."/>
            <person name="Pohl T."/>
            <person name="Merkel B.J."/>
            <person name="Hornburger P."/>
            <person name="Mueller R.-W."/>
            <person name="Bruemmer F."/>
            <person name="Labrenz M."/>
            <person name="Spormann A.M."/>
            <person name="Op den Camp H."/>
            <person name="Overmann J."/>
            <person name="Amann R."/>
            <person name="Jetten M.S.M."/>
            <person name="Mascher T."/>
            <person name="Medema M.H."/>
            <person name="Devos D.P."/>
            <person name="Kaster A.-K."/>
            <person name="Ovreas L."/>
            <person name="Rohde M."/>
            <person name="Galperin M.Y."/>
            <person name="Jogler C."/>
        </authorList>
    </citation>
    <scope>NUCLEOTIDE SEQUENCE [LARGE SCALE GENOMIC DNA]</scope>
    <source>
        <strain evidence="2 3">FF011L</strain>
    </source>
</reference>
<protein>
    <submittedName>
        <fullName evidence="2">Uncharacterized protein</fullName>
    </submittedName>
</protein>
<sequence precursor="true">MLSRLPISRVAIASIAIAFALTTHAQTQFPKMKMTTEIPKSITAPDKVETSIGTLEYFDGVPKPNTVETVYDYLLCPQSV</sequence>
<keyword evidence="1" id="KW-0732">Signal</keyword>
<dbReference type="EMBL" id="CP036262">
    <property type="protein sequence ID" value="QDS94683.1"/>
    <property type="molecule type" value="Genomic_DNA"/>
</dbReference>
<dbReference type="KEGG" id="rml:FF011L_34630"/>
<evidence type="ECO:0000313" key="3">
    <source>
        <dbReference type="Proteomes" id="UP000320672"/>
    </source>
</evidence>
<dbReference type="RefSeq" id="WP_218932675.1">
    <property type="nucleotide sequence ID" value="NZ_CP036262.1"/>
</dbReference>
<feature type="signal peptide" evidence="1">
    <location>
        <begin position="1"/>
        <end position="25"/>
    </location>
</feature>
<evidence type="ECO:0000256" key="1">
    <source>
        <dbReference type="SAM" id="SignalP"/>
    </source>
</evidence>
<evidence type="ECO:0000313" key="2">
    <source>
        <dbReference type="EMBL" id="QDS94683.1"/>
    </source>
</evidence>
<dbReference type="AlphaFoldDB" id="A0A517MIG5"/>
<organism evidence="2 3">
    <name type="scientific">Roseimaritima multifibrata</name>
    <dbReference type="NCBI Taxonomy" id="1930274"/>
    <lineage>
        <taxon>Bacteria</taxon>
        <taxon>Pseudomonadati</taxon>
        <taxon>Planctomycetota</taxon>
        <taxon>Planctomycetia</taxon>
        <taxon>Pirellulales</taxon>
        <taxon>Pirellulaceae</taxon>
        <taxon>Roseimaritima</taxon>
    </lineage>
</organism>
<gene>
    <name evidence="2" type="ORF">FF011L_34630</name>
</gene>
<proteinExistence type="predicted"/>
<keyword evidence="3" id="KW-1185">Reference proteome</keyword>
<name>A0A517MIG5_9BACT</name>
<feature type="chain" id="PRO_5021751804" evidence="1">
    <location>
        <begin position="26"/>
        <end position="80"/>
    </location>
</feature>